<dbReference type="EMBL" id="GBXM01066296">
    <property type="protein sequence ID" value="JAH42281.1"/>
    <property type="molecule type" value="Transcribed_RNA"/>
</dbReference>
<reference evidence="1" key="2">
    <citation type="journal article" date="2015" name="Fish Shellfish Immunol.">
        <title>Early steps in the European eel (Anguilla anguilla)-Vibrio vulnificus interaction in the gills: Role of the RtxA13 toxin.</title>
        <authorList>
            <person name="Callol A."/>
            <person name="Pajuelo D."/>
            <person name="Ebbesson L."/>
            <person name="Teles M."/>
            <person name="MacKenzie S."/>
            <person name="Amaro C."/>
        </authorList>
    </citation>
    <scope>NUCLEOTIDE SEQUENCE</scope>
</reference>
<organism evidence="1">
    <name type="scientific">Anguilla anguilla</name>
    <name type="common">European freshwater eel</name>
    <name type="synonym">Muraena anguilla</name>
    <dbReference type="NCBI Taxonomy" id="7936"/>
    <lineage>
        <taxon>Eukaryota</taxon>
        <taxon>Metazoa</taxon>
        <taxon>Chordata</taxon>
        <taxon>Craniata</taxon>
        <taxon>Vertebrata</taxon>
        <taxon>Euteleostomi</taxon>
        <taxon>Actinopterygii</taxon>
        <taxon>Neopterygii</taxon>
        <taxon>Teleostei</taxon>
        <taxon>Anguilliformes</taxon>
        <taxon>Anguillidae</taxon>
        <taxon>Anguilla</taxon>
    </lineage>
</organism>
<protein>
    <submittedName>
        <fullName evidence="1">Uncharacterized protein</fullName>
    </submittedName>
</protein>
<reference evidence="1" key="1">
    <citation type="submission" date="2014-11" db="EMBL/GenBank/DDBJ databases">
        <authorList>
            <person name="Amaro Gonzalez C."/>
        </authorList>
    </citation>
    <scope>NUCLEOTIDE SEQUENCE</scope>
</reference>
<dbReference type="AlphaFoldDB" id="A0A0E9SLV6"/>
<proteinExistence type="predicted"/>
<sequence>MVVFYKKNLNHIFKLEFYTDDCTRSFQNPKIIIAILVLHVCTAWLQVL</sequence>
<evidence type="ECO:0000313" key="1">
    <source>
        <dbReference type="EMBL" id="JAH42281.1"/>
    </source>
</evidence>
<name>A0A0E9SLV6_ANGAN</name>
<accession>A0A0E9SLV6</accession>